<keyword evidence="3 6" id="KW-0489">Methyltransferase</keyword>
<dbReference type="OrthoDB" id="9806637at2"/>
<feature type="binding site" evidence="6">
    <location>
        <position position="57"/>
    </location>
    <ligand>
        <name>S-adenosyl-L-methionine</name>
        <dbReference type="ChEBI" id="CHEBI:59789"/>
    </ligand>
</feature>
<comment type="similarity">
    <text evidence="1 6">Belongs to the methyltransferase superfamily. RsmH family.</text>
</comment>
<keyword evidence="4 6" id="KW-0808">Transferase</keyword>
<evidence type="ECO:0000256" key="6">
    <source>
        <dbReference type="HAMAP-Rule" id="MF_01007"/>
    </source>
</evidence>
<dbReference type="HAMAP" id="MF_01007">
    <property type="entry name" value="16SrRNA_methyltr_H"/>
    <property type="match status" value="1"/>
</dbReference>
<sequence length="294" mass="32452">MDVSAQSCHIPVMPQEVLKFLHPQPGQVIVDATLGGGGHTRLIAQRVWPGGAVIALDRDPAAVHRAEKNLAALPVRIVQGDFRDLPEILDELDVETVDGILLDLGMSSDQLADASRGFSFQADGPLDLRFDPTSGEPAWTLINRMGEKALADLIYRYGEERFSRRIAARIVEERKKSPIKTARDLAELICRVVPRHRSGGIHPATRTFQALRIAVNDELGALETALRRYPDVLRPGGRLVVISFHSLEDRLVKEAFKSDPRYTVLTKKPITPSEEEVAANPRARSAKLRAAART</sequence>
<dbReference type="CDD" id="cd02440">
    <property type="entry name" value="AdoMet_MTases"/>
    <property type="match status" value="1"/>
</dbReference>
<accession>A0A286RIJ2</accession>
<dbReference type="AlphaFoldDB" id="A0A286RIJ2"/>
<dbReference type="GO" id="GO:0070475">
    <property type="term" value="P:rRNA base methylation"/>
    <property type="evidence" value="ECO:0007669"/>
    <property type="project" value="UniProtKB-UniRule"/>
</dbReference>
<dbReference type="InterPro" id="IPR029063">
    <property type="entry name" value="SAM-dependent_MTases_sf"/>
</dbReference>
<dbReference type="Gene3D" id="1.10.150.170">
    <property type="entry name" value="Putative methyltransferase TM0872, insert domain"/>
    <property type="match status" value="1"/>
</dbReference>
<dbReference type="InterPro" id="IPR002903">
    <property type="entry name" value="RsmH"/>
</dbReference>
<dbReference type="GO" id="GO:0005737">
    <property type="term" value="C:cytoplasm"/>
    <property type="evidence" value="ECO:0007669"/>
    <property type="project" value="UniProtKB-SubCell"/>
</dbReference>
<feature type="compositionally biased region" description="Basic residues" evidence="7">
    <location>
        <begin position="284"/>
        <end position="294"/>
    </location>
</feature>
<feature type="region of interest" description="Disordered" evidence="7">
    <location>
        <begin position="273"/>
        <end position="294"/>
    </location>
</feature>
<organism evidence="8 9">
    <name type="scientific">Thermogutta terrifontis</name>
    <dbReference type="NCBI Taxonomy" id="1331910"/>
    <lineage>
        <taxon>Bacteria</taxon>
        <taxon>Pseudomonadati</taxon>
        <taxon>Planctomycetota</taxon>
        <taxon>Planctomycetia</taxon>
        <taxon>Pirellulales</taxon>
        <taxon>Thermoguttaceae</taxon>
        <taxon>Thermogutta</taxon>
    </lineage>
</organism>
<feature type="binding site" evidence="6">
    <location>
        <begin position="37"/>
        <end position="39"/>
    </location>
    <ligand>
        <name>S-adenosyl-L-methionine</name>
        <dbReference type="ChEBI" id="CHEBI:59789"/>
    </ligand>
</feature>
<evidence type="ECO:0000256" key="3">
    <source>
        <dbReference type="ARBA" id="ARBA00022603"/>
    </source>
</evidence>
<reference evidence="8 9" key="1">
    <citation type="journal article" name="Front. Microbiol.">
        <title>Sugar Metabolism of the First Thermophilic Planctomycete Thermogutta terrifontis: Comparative Genomic and Transcriptomic Approaches.</title>
        <authorList>
            <person name="Elcheninov A.G."/>
            <person name="Menzel P."/>
            <person name="Gudbergsdottir S.R."/>
            <person name="Slesarev A.I."/>
            <person name="Kadnikov V.V."/>
            <person name="Krogh A."/>
            <person name="Bonch-Osmolovskaya E.A."/>
            <person name="Peng X."/>
            <person name="Kublanov I.V."/>
        </authorList>
    </citation>
    <scope>NUCLEOTIDE SEQUENCE [LARGE SCALE GENOMIC DNA]</scope>
    <source>
        <strain evidence="8 9">R1</strain>
    </source>
</reference>
<evidence type="ECO:0000256" key="7">
    <source>
        <dbReference type="SAM" id="MobiDB-lite"/>
    </source>
</evidence>
<proteinExistence type="inferred from homology"/>
<evidence type="ECO:0000313" key="8">
    <source>
        <dbReference type="EMBL" id="ASV75779.1"/>
    </source>
</evidence>
<keyword evidence="9" id="KW-1185">Reference proteome</keyword>
<keyword evidence="5 6" id="KW-0949">S-adenosyl-L-methionine</keyword>
<dbReference type="RefSeq" id="WP_095415736.1">
    <property type="nucleotide sequence ID" value="NZ_CP018477.1"/>
</dbReference>
<dbReference type="EMBL" id="CP018477">
    <property type="protein sequence ID" value="ASV75779.1"/>
    <property type="molecule type" value="Genomic_DNA"/>
</dbReference>
<comment type="catalytic activity">
    <reaction evidence="6">
        <text>cytidine(1402) in 16S rRNA + S-adenosyl-L-methionine = N(4)-methylcytidine(1402) in 16S rRNA + S-adenosyl-L-homocysteine + H(+)</text>
        <dbReference type="Rhea" id="RHEA:42928"/>
        <dbReference type="Rhea" id="RHEA-COMP:10286"/>
        <dbReference type="Rhea" id="RHEA-COMP:10287"/>
        <dbReference type="ChEBI" id="CHEBI:15378"/>
        <dbReference type="ChEBI" id="CHEBI:57856"/>
        <dbReference type="ChEBI" id="CHEBI:59789"/>
        <dbReference type="ChEBI" id="CHEBI:74506"/>
        <dbReference type="ChEBI" id="CHEBI:82748"/>
        <dbReference type="EC" id="2.1.1.199"/>
    </reaction>
</comment>
<dbReference type="EC" id="2.1.1.199" evidence="6"/>
<comment type="subcellular location">
    <subcellularLocation>
        <location evidence="6">Cytoplasm</location>
    </subcellularLocation>
</comment>
<dbReference type="NCBIfam" id="TIGR00006">
    <property type="entry name" value="16S rRNA (cytosine(1402)-N(4))-methyltransferase RsmH"/>
    <property type="match status" value="1"/>
</dbReference>
<dbReference type="PANTHER" id="PTHR11265">
    <property type="entry name" value="S-ADENOSYL-METHYLTRANSFERASE MRAW"/>
    <property type="match status" value="1"/>
</dbReference>
<evidence type="ECO:0000313" key="9">
    <source>
        <dbReference type="Proteomes" id="UP000215086"/>
    </source>
</evidence>
<dbReference type="KEGG" id="ttf:THTE_3177"/>
<dbReference type="InterPro" id="IPR023397">
    <property type="entry name" value="SAM-dep_MeTrfase_MraW_recog"/>
</dbReference>
<dbReference type="Gene3D" id="3.40.50.150">
    <property type="entry name" value="Vaccinia Virus protein VP39"/>
    <property type="match status" value="1"/>
</dbReference>
<gene>
    <name evidence="6" type="primary">rsmH</name>
    <name evidence="8" type="ORF">THTE_3177</name>
</gene>
<protein>
    <recommendedName>
        <fullName evidence="6">Ribosomal RNA small subunit methyltransferase H</fullName>
        <ecNumber evidence="6">2.1.1.199</ecNumber>
    </recommendedName>
    <alternativeName>
        <fullName evidence="6">16S rRNA m(4)C1402 methyltransferase</fullName>
    </alternativeName>
    <alternativeName>
        <fullName evidence="6">rRNA (cytosine-N(4)-)-methyltransferase RsmH</fullName>
    </alternativeName>
</protein>
<dbReference type="PIRSF" id="PIRSF004486">
    <property type="entry name" value="MraW"/>
    <property type="match status" value="1"/>
</dbReference>
<feature type="binding site" evidence="6">
    <location>
        <position position="103"/>
    </location>
    <ligand>
        <name>S-adenosyl-L-methionine</name>
        <dbReference type="ChEBI" id="CHEBI:59789"/>
    </ligand>
</feature>
<dbReference type="PANTHER" id="PTHR11265:SF0">
    <property type="entry name" value="12S RRNA N4-METHYLCYTIDINE METHYLTRANSFERASE"/>
    <property type="match status" value="1"/>
</dbReference>
<dbReference type="Proteomes" id="UP000215086">
    <property type="component" value="Chromosome"/>
</dbReference>
<feature type="binding site" evidence="6">
    <location>
        <position position="82"/>
    </location>
    <ligand>
        <name>S-adenosyl-L-methionine</name>
        <dbReference type="ChEBI" id="CHEBI:59789"/>
    </ligand>
</feature>
<keyword evidence="6" id="KW-0963">Cytoplasm</keyword>
<evidence type="ECO:0000256" key="4">
    <source>
        <dbReference type="ARBA" id="ARBA00022679"/>
    </source>
</evidence>
<dbReference type="SUPFAM" id="SSF81799">
    <property type="entry name" value="Putative methyltransferase TM0872, insert domain"/>
    <property type="match status" value="1"/>
</dbReference>
<feature type="binding site" evidence="6">
    <location>
        <position position="110"/>
    </location>
    <ligand>
        <name>S-adenosyl-L-methionine</name>
        <dbReference type="ChEBI" id="CHEBI:59789"/>
    </ligand>
</feature>
<keyword evidence="2 6" id="KW-0698">rRNA processing</keyword>
<dbReference type="SUPFAM" id="SSF53335">
    <property type="entry name" value="S-adenosyl-L-methionine-dependent methyltransferases"/>
    <property type="match status" value="1"/>
</dbReference>
<evidence type="ECO:0000256" key="1">
    <source>
        <dbReference type="ARBA" id="ARBA00010396"/>
    </source>
</evidence>
<comment type="function">
    <text evidence="6">Specifically methylates the N4 position of cytidine in position 1402 (C1402) of 16S rRNA.</text>
</comment>
<dbReference type="GO" id="GO:0071424">
    <property type="term" value="F:rRNA (cytosine-N4-)-methyltransferase activity"/>
    <property type="evidence" value="ECO:0007669"/>
    <property type="project" value="UniProtKB-UniRule"/>
</dbReference>
<dbReference type="Pfam" id="PF01795">
    <property type="entry name" value="Methyltransf_5"/>
    <property type="match status" value="1"/>
</dbReference>
<evidence type="ECO:0000256" key="2">
    <source>
        <dbReference type="ARBA" id="ARBA00022552"/>
    </source>
</evidence>
<evidence type="ECO:0000256" key="5">
    <source>
        <dbReference type="ARBA" id="ARBA00022691"/>
    </source>
</evidence>
<name>A0A286RIJ2_9BACT</name>